<name>A0A4U1IC64_9BURK</name>
<dbReference type="Proteomes" id="UP000305539">
    <property type="component" value="Unassembled WGS sequence"/>
</dbReference>
<gene>
    <name evidence="1" type="ORF">FAZ69_07550</name>
</gene>
<evidence type="ECO:0000313" key="2">
    <source>
        <dbReference type="Proteomes" id="UP000305539"/>
    </source>
</evidence>
<comment type="caution">
    <text evidence="1">The sequence shown here is derived from an EMBL/GenBank/DDBJ whole genome shotgun (WGS) entry which is preliminary data.</text>
</comment>
<keyword evidence="2" id="KW-1185">Reference proteome</keyword>
<proteinExistence type="predicted"/>
<reference evidence="1 2" key="1">
    <citation type="submission" date="2019-04" db="EMBL/GenBank/DDBJ databases">
        <title>Trinickia sp. 7GSK02, isolated from subtropical forest soil.</title>
        <authorList>
            <person name="Gao Z.-H."/>
            <person name="Qiu L.-H."/>
        </authorList>
    </citation>
    <scope>NUCLEOTIDE SEQUENCE [LARGE SCALE GENOMIC DNA]</scope>
    <source>
        <strain evidence="1 2">7GSK02</strain>
    </source>
</reference>
<evidence type="ECO:0000313" key="1">
    <source>
        <dbReference type="EMBL" id="TKC91203.1"/>
    </source>
</evidence>
<organism evidence="1 2">
    <name type="scientific">Trinickia terrae</name>
    <dbReference type="NCBI Taxonomy" id="2571161"/>
    <lineage>
        <taxon>Bacteria</taxon>
        <taxon>Pseudomonadati</taxon>
        <taxon>Pseudomonadota</taxon>
        <taxon>Betaproteobacteria</taxon>
        <taxon>Burkholderiales</taxon>
        <taxon>Burkholderiaceae</taxon>
        <taxon>Trinickia</taxon>
    </lineage>
</organism>
<sequence length="113" mass="13240">MFYLGPHYDSDDENRKHVDLFWRSLQIPIYVSVQNPRMLDPARHYCFGTHRHFAEVSADEVKDITQAMKVARTAFLRSGLPTSDPCFDHDVRALLGRLDDHRPIWQMNTRQVA</sequence>
<dbReference type="AlphaFoldDB" id="A0A4U1IC64"/>
<accession>A0A4U1IC64</accession>
<protein>
    <submittedName>
        <fullName evidence="1">Uncharacterized protein</fullName>
    </submittedName>
</protein>
<dbReference type="RefSeq" id="WP_136893319.1">
    <property type="nucleotide sequence ID" value="NZ_SWJE01000003.1"/>
</dbReference>
<dbReference type="EMBL" id="SWJE01000003">
    <property type="protein sequence ID" value="TKC91203.1"/>
    <property type="molecule type" value="Genomic_DNA"/>
</dbReference>